<evidence type="ECO:0000313" key="4">
    <source>
        <dbReference type="EMBL" id="QQP50140.1"/>
    </source>
</evidence>
<accession>A0A7T8K9Z9</accession>
<keyword evidence="2" id="KW-0862">Zinc</keyword>
<reference evidence="5" key="1">
    <citation type="submission" date="2021-01" db="EMBL/GenBank/DDBJ databases">
        <title>Caligus Genome Assembly.</title>
        <authorList>
            <person name="Gallardo-Escarate C."/>
        </authorList>
    </citation>
    <scope>NUCLEOTIDE SEQUENCE [LARGE SCALE GENOMIC DNA]</scope>
</reference>
<dbReference type="PRINTS" id="PR00480">
    <property type="entry name" value="ASTACIN"/>
</dbReference>
<dbReference type="GO" id="GO:0004222">
    <property type="term" value="F:metalloendopeptidase activity"/>
    <property type="evidence" value="ECO:0007669"/>
    <property type="project" value="UniProtKB-UniRule"/>
</dbReference>
<dbReference type="AlphaFoldDB" id="A0A7T8K9Z9"/>
<keyword evidence="2" id="KW-0378">Hydrolase</keyword>
<dbReference type="InterPro" id="IPR006026">
    <property type="entry name" value="Peptidase_Metallo"/>
</dbReference>
<dbReference type="OrthoDB" id="291007at2759"/>
<sequence length="210" mass="24369">MNSPSLYLLFLIGICHTAAGATKAAECRMIYDKYDYQAAASRNFMFGEVWPKKEIPFVMSSGFSNSERKLIYSAMRHVENNVCVKWVRRKRQKNYVLIKHNEQGCFASLGYDRRRGQHVLNLQKTDKSGATCMHTRADRDKYVKIHWKNIERDNIHNFFRSIEVGSTERPPKCDPLSTQKFFDSCVSGYRTDTFGMAYDYGSIMHYGLNV</sequence>
<dbReference type="PROSITE" id="PS51864">
    <property type="entry name" value="ASTACIN"/>
    <property type="match status" value="1"/>
</dbReference>
<protein>
    <recommendedName>
        <fullName evidence="2">Metalloendopeptidase</fullName>
        <ecNumber evidence="2">3.4.24.-</ecNumber>
    </recommendedName>
</protein>
<evidence type="ECO:0000256" key="2">
    <source>
        <dbReference type="RuleBase" id="RU361183"/>
    </source>
</evidence>
<keyword evidence="2" id="KW-0645">Protease</keyword>
<feature type="non-terminal residue" evidence="4">
    <location>
        <position position="1"/>
    </location>
</feature>
<proteinExistence type="predicted"/>
<feature type="domain" description="Peptidase M12A" evidence="3">
    <location>
        <begin position="37"/>
        <end position="210"/>
    </location>
</feature>
<dbReference type="EC" id="3.4.24.-" evidence="2"/>
<evidence type="ECO:0000313" key="5">
    <source>
        <dbReference type="Proteomes" id="UP000595437"/>
    </source>
</evidence>
<feature type="chain" id="PRO_5031603820" description="Metalloendopeptidase" evidence="2">
    <location>
        <begin position="21"/>
        <end position="210"/>
    </location>
</feature>
<organism evidence="4 5">
    <name type="scientific">Caligus rogercresseyi</name>
    <name type="common">Sea louse</name>
    <dbReference type="NCBI Taxonomy" id="217165"/>
    <lineage>
        <taxon>Eukaryota</taxon>
        <taxon>Metazoa</taxon>
        <taxon>Ecdysozoa</taxon>
        <taxon>Arthropoda</taxon>
        <taxon>Crustacea</taxon>
        <taxon>Multicrustacea</taxon>
        <taxon>Hexanauplia</taxon>
        <taxon>Copepoda</taxon>
        <taxon>Siphonostomatoida</taxon>
        <taxon>Caligidae</taxon>
        <taxon>Caligus</taxon>
    </lineage>
</organism>
<keyword evidence="2" id="KW-0732">Signal</keyword>
<dbReference type="Pfam" id="PF01400">
    <property type="entry name" value="Astacin"/>
    <property type="match status" value="1"/>
</dbReference>
<gene>
    <name evidence="4" type="ORF">FKW44_011043</name>
</gene>
<dbReference type="Proteomes" id="UP000595437">
    <property type="component" value="Chromosome 7"/>
</dbReference>
<dbReference type="PANTHER" id="PTHR10127:SF850">
    <property type="entry name" value="METALLOENDOPEPTIDASE"/>
    <property type="match status" value="1"/>
</dbReference>
<dbReference type="GO" id="GO:0008270">
    <property type="term" value="F:zinc ion binding"/>
    <property type="evidence" value="ECO:0007669"/>
    <property type="project" value="InterPro"/>
</dbReference>
<dbReference type="Gene3D" id="3.40.390.10">
    <property type="entry name" value="Collagenase (Catalytic Domain)"/>
    <property type="match status" value="1"/>
</dbReference>
<comment type="cofactor">
    <cofactor evidence="2">
        <name>Zn(2+)</name>
        <dbReference type="ChEBI" id="CHEBI:29105"/>
    </cofactor>
    <text evidence="2">Binds 1 zinc ion per subunit.</text>
</comment>
<keyword evidence="5" id="KW-1185">Reference proteome</keyword>
<feature type="signal peptide" evidence="2">
    <location>
        <begin position="1"/>
        <end position="20"/>
    </location>
</feature>
<dbReference type="GO" id="GO:0006508">
    <property type="term" value="P:proteolysis"/>
    <property type="evidence" value="ECO:0007669"/>
    <property type="project" value="UniProtKB-KW"/>
</dbReference>
<evidence type="ECO:0000256" key="1">
    <source>
        <dbReference type="PROSITE-ProRule" id="PRU01211"/>
    </source>
</evidence>
<dbReference type="SUPFAM" id="SSF55486">
    <property type="entry name" value="Metalloproteases ('zincins'), catalytic domain"/>
    <property type="match status" value="1"/>
</dbReference>
<comment type="caution">
    <text evidence="1">Lacks conserved residue(s) required for the propagation of feature annotation.</text>
</comment>
<dbReference type="PANTHER" id="PTHR10127">
    <property type="entry name" value="DISCOIDIN, CUB, EGF, LAMININ , AND ZINC METALLOPROTEASE DOMAIN CONTAINING"/>
    <property type="match status" value="1"/>
</dbReference>
<dbReference type="InterPro" id="IPR001506">
    <property type="entry name" value="Peptidase_M12A"/>
</dbReference>
<dbReference type="InterPro" id="IPR024079">
    <property type="entry name" value="MetalloPept_cat_dom_sf"/>
</dbReference>
<evidence type="ECO:0000259" key="3">
    <source>
        <dbReference type="PROSITE" id="PS51864"/>
    </source>
</evidence>
<dbReference type="SMART" id="SM00235">
    <property type="entry name" value="ZnMc"/>
    <property type="match status" value="1"/>
</dbReference>
<keyword evidence="2" id="KW-0482">Metalloprotease</keyword>
<name>A0A7T8K9Z9_CALRO</name>
<dbReference type="EMBL" id="CP045896">
    <property type="protein sequence ID" value="QQP50140.1"/>
    <property type="molecule type" value="Genomic_DNA"/>
</dbReference>
<keyword evidence="2" id="KW-0479">Metal-binding</keyword>